<dbReference type="PANTHER" id="PTHR43380">
    <property type="entry name" value="2-OXOISOVALERATE DEHYDROGENASE SUBUNIT ALPHA, MITOCHONDRIAL"/>
    <property type="match status" value="1"/>
</dbReference>
<dbReference type="InterPro" id="IPR050771">
    <property type="entry name" value="Alpha-ketoacid_DH_E1_comp"/>
</dbReference>
<dbReference type="EC" id="1.2.4.4" evidence="4"/>
<dbReference type="Pfam" id="PF00676">
    <property type="entry name" value="E1_dh"/>
    <property type="match status" value="1"/>
</dbReference>
<organism evidence="6 7">
    <name type="scientific">Chloracidobacterium sp. N</name>
    <dbReference type="NCBI Taxonomy" id="2821540"/>
    <lineage>
        <taxon>Bacteria</taxon>
        <taxon>Pseudomonadati</taxon>
        <taxon>Acidobacteriota</taxon>
        <taxon>Terriglobia</taxon>
        <taxon>Terriglobales</taxon>
        <taxon>Acidobacteriaceae</taxon>
        <taxon>Chloracidobacterium</taxon>
        <taxon>Chloracidobacterium aggregatum</taxon>
    </lineage>
</organism>
<keyword evidence="3 4" id="KW-0786">Thiamine pyrophosphate</keyword>
<accession>A0ABX8B0Y5</accession>
<reference evidence="6 7" key="1">
    <citation type="submission" date="2021-03" db="EMBL/GenBank/DDBJ databases">
        <title>Genomic and phenotypic characterization of Chloracidobacterium isolates provides evidence for multiple species.</title>
        <authorList>
            <person name="Saini M.K."/>
            <person name="Costas A.M.G."/>
            <person name="Tank M."/>
            <person name="Bryant D.A."/>
        </authorList>
    </citation>
    <scope>NUCLEOTIDE SEQUENCE [LARGE SCALE GENOMIC DNA]</scope>
    <source>
        <strain evidence="6 7">N</strain>
    </source>
</reference>
<dbReference type="CDD" id="cd02000">
    <property type="entry name" value="TPP_E1_PDC_ADC_BCADC"/>
    <property type="match status" value="1"/>
</dbReference>
<evidence type="ECO:0000313" key="7">
    <source>
        <dbReference type="Proteomes" id="UP000677668"/>
    </source>
</evidence>
<dbReference type="SUPFAM" id="SSF52518">
    <property type="entry name" value="Thiamin diphosphate-binding fold (THDP-binding)"/>
    <property type="match status" value="1"/>
</dbReference>
<dbReference type="EMBL" id="CP072642">
    <property type="protein sequence ID" value="QUV93134.1"/>
    <property type="molecule type" value="Genomic_DNA"/>
</dbReference>
<dbReference type="InterPro" id="IPR029061">
    <property type="entry name" value="THDP-binding"/>
</dbReference>
<dbReference type="RefSeq" id="WP_211421544.1">
    <property type="nucleotide sequence ID" value="NZ_CP072642.1"/>
</dbReference>
<sequence length="337" mass="37227">MSSELVESPPATVPHPSLSREQQHEIYHYLKLTRLLEERLVNLYRQTKVVGGLYRSLGQEATAVGSAYAMDKAHNDMIAPLIRDLGAMLVMGATPRELLLQYMAKRDSPTRGRDLQIHYADLQRGFIGPISHLGDMLPVMCGIALGSRLRRESRVCLVYMGDGASSTGAFAEGMNFAAVQRLPVVVIVENNGYAYSTPTSRQMAVERIVDKAVGFGVRGERVDGNDVLAVYDVTRRAVEHARASGGVTLIEAVTFRMKGHAEHDDQRYVPKELLAAWAAKDPLQRYERYLLETGLATPDELEAITQRISRQLDDDVAFAEANPMPEPASALLDVYAS</sequence>
<dbReference type="Gene3D" id="3.40.50.970">
    <property type="match status" value="1"/>
</dbReference>
<evidence type="ECO:0000256" key="3">
    <source>
        <dbReference type="ARBA" id="ARBA00023052"/>
    </source>
</evidence>
<comment type="cofactor">
    <cofactor evidence="1 4">
        <name>thiamine diphosphate</name>
        <dbReference type="ChEBI" id="CHEBI:58937"/>
    </cofactor>
</comment>
<proteinExistence type="inferred from homology"/>
<keyword evidence="2 4" id="KW-0560">Oxidoreductase</keyword>
<keyword evidence="7" id="KW-1185">Reference proteome</keyword>
<evidence type="ECO:0000259" key="5">
    <source>
        <dbReference type="Pfam" id="PF00676"/>
    </source>
</evidence>
<evidence type="ECO:0000256" key="1">
    <source>
        <dbReference type="ARBA" id="ARBA00001964"/>
    </source>
</evidence>
<feature type="domain" description="Dehydrogenase E1 component" evidence="5">
    <location>
        <begin position="33"/>
        <end position="327"/>
    </location>
</feature>
<evidence type="ECO:0000256" key="4">
    <source>
        <dbReference type="RuleBase" id="RU365014"/>
    </source>
</evidence>
<name>A0ABX8B0Y5_9BACT</name>
<evidence type="ECO:0000313" key="6">
    <source>
        <dbReference type="EMBL" id="QUV93134.1"/>
    </source>
</evidence>
<dbReference type="Proteomes" id="UP000677668">
    <property type="component" value="Chromosome 1"/>
</dbReference>
<protein>
    <recommendedName>
        <fullName evidence="4">2-oxoisovalerate dehydrogenase subunit alpha</fullName>
        <ecNumber evidence="4">1.2.4.4</ecNumber>
    </recommendedName>
    <alternativeName>
        <fullName evidence="4">Branched-chain alpha-keto acid dehydrogenase E1 component alpha chain</fullName>
    </alternativeName>
</protein>
<dbReference type="PANTHER" id="PTHR43380:SF1">
    <property type="entry name" value="2-OXOISOVALERATE DEHYDROGENASE SUBUNIT ALPHA, MITOCHONDRIAL"/>
    <property type="match status" value="1"/>
</dbReference>
<comment type="function">
    <text evidence="4">The branched-chain alpha-keto dehydrogenase complex catalyzes the overall conversion of alpha-keto acids to acyl-CoA and CO(2). It contains multiple copies of three enzymatic components: branched-chain alpha-keto acid decarboxylase (E1), lipoamide acyltransferase (E2) and lipoamide dehydrogenase (E3).</text>
</comment>
<comment type="similarity">
    <text evidence="4">Belongs to the BCKDHA family.</text>
</comment>
<gene>
    <name evidence="6" type="ORF">J8C05_07035</name>
</gene>
<evidence type="ECO:0000256" key="2">
    <source>
        <dbReference type="ARBA" id="ARBA00023002"/>
    </source>
</evidence>
<comment type="catalytic activity">
    <reaction evidence="4">
        <text>N(6)-[(R)-lipoyl]-L-lysyl-[protein] + 3-methyl-2-oxobutanoate + H(+) = N(6)-[(R)-S(8)-2-methylpropanoyldihydrolipoyl]-L-lysyl-[protein] + CO2</text>
        <dbReference type="Rhea" id="RHEA:13457"/>
        <dbReference type="Rhea" id="RHEA-COMP:10474"/>
        <dbReference type="Rhea" id="RHEA-COMP:10497"/>
        <dbReference type="ChEBI" id="CHEBI:11851"/>
        <dbReference type="ChEBI" id="CHEBI:15378"/>
        <dbReference type="ChEBI" id="CHEBI:16526"/>
        <dbReference type="ChEBI" id="CHEBI:83099"/>
        <dbReference type="ChEBI" id="CHEBI:83142"/>
        <dbReference type="EC" id="1.2.4.4"/>
    </reaction>
</comment>
<dbReference type="InterPro" id="IPR001017">
    <property type="entry name" value="DH_E1"/>
</dbReference>